<reference evidence="2" key="1">
    <citation type="submission" date="2018-03" db="EMBL/GenBank/DDBJ databases">
        <authorList>
            <person name="Guldener U."/>
        </authorList>
    </citation>
    <scope>NUCLEOTIDE SEQUENCE</scope>
</reference>
<feature type="compositionally biased region" description="Pro residues" evidence="1">
    <location>
        <begin position="52"/>
        <end position="61"/>
    </location>
</feature>
<feature type="compositionally biased region" description="Basic and acidic residues" evidence="1">
    <location>
        <begin position="268"/>
        <end position="282"/>
    </location>
</feature>
<feature type="compositionally biased region" description="Acidic residues" evidence="1">
    <location>
        <begin position="172"/>
        <end position="185"/>
    </location>
</feature>
<protein>
    <submittedName>
        <fullName evidence="2">Uncharacterized protein</fullName>
    </submittedName>
</protein>
<dbReference type="InterPro" id="IPR037830">
    <property type="entry name" value="ZZZ3"/>
</dbReference>
<feature type="compositionally biased region" description="Low complexity" evidence="1">
    <location>
        <begin position="42"/>
        <end position="51"/>
    </location>
</feature>
<dbReference type="AlphaFoldDB" id="A0AAE8MUJ2"/>
<comment type="caution">
    <text evidence="2">The sequence shown here is derived from an EMBL/GenBank/DDBJ whole genome shotgun (WGS) entry which is preliminary data.</text>
</comment>
<organism evidence="2 3">
    <name type="scientific">Cephalotrichum gorgonifer</name>
    <dbReference type="NCBI Taxonomy" id="2041049"/>
    <lineage>
        <taxon>Eukaryota</taxon>
        <taxon>Fungi</taxon>
        <taxon>Dikarya</taxon>
        <taxon>Ascomycota</taxon>
        <taxon>Pezizomycotina</taxon>
        <taxon>Sordariomycetes</taxon>
        <taxon>Hypocreomycetidae</taxon>
        <taxon>Microascales</taxon>
        <taxon>Microascaceae</taxon>
        <taxon>Cephalotrichum</taxon>
    </lineage>
</organism>
<keyword evidence="3" id="KW-1185">Reference proteome</keyword>
<feature type="region of interest" description="Disordered" evidence="1">
    <location>
        <begin position="1"/>
        <end position="106"/>
    </location>
</feature>
<gene>
    <name evidence="2" type="ORF">DNG_03607</name>
</gene>
<accession>A0AAE8MUJ2</accession>
<dbReference type="PANTHER" id="PTHR22705:SF0">
    <property type="entry name" value="ZZ-TYPE ZINC FINGER-CONTAINING PROTEIN 3"/>
    <property type="match status" value="1"/>
</dbReference>
<evidence type="ECO:0000313" key="3">
    <source>
        <dbReference type="Proteomes" id="UP001187682"/>
    </source>
</evidence>
<feature type="region of interest" description="Disordered" evidence="1">
    <location>
        <begin position="248"/>
        <end position="282"/>
    </location>
</feature>
<feature type="compositionally biased region" description="Low complexity" evidence="1">
    <location>
        <begin position="14"/>
        <end position="34"/>
    </location>
</feature>
<evidence type="ECO:0000256" key="1">
    <source>
        <dbReference type="SAM" id="MobiDB-lite"/>
    </source>
</evidence>
<proteinExistence type="predicted"/>
<feature type="region of interest" description="Disordered" evidence="1">
    <location>
        <begin position="149"/>
        <end position="204"/>
    </location>
</feature>
<name>A0AAE8MUJ2_9PEZI</name>
<sequence>METPNPHKTPLVAPPTGTNNTTPNLTINTSAQPTTPTPTPPATAAATTPQSASPPRPPISPITPTLGPADKPGSEGGLGAFPPRQTYAHAQPNQVGVPAPQPRPILFDENPDALALRSAIAVLQMQKRRAEGDIVSLHRAKEAALSDAEGFTRDLGAGRIRTGPSAGGGGGGDDDDDGEDMDGEEEGRGKEAKPWSELPSRQDVVRCPPINWSRYAVVGESLDKMHDEQREAPTLGVPATLGAGGAFEFKGDGDRRGFTGIAAPYTPGRDKLADKKPKASRR</sequence>
<dbReference type="Proteomes" id="UP001187682">
    <property type="component" value="Unassembled WGS sequence"/>
</dbReference>
<dbReference type="PANTHER" id="PTHR22705">
    <property type="entry name" value="ZINC FINGER, ZZ DOMAIN CONTAINING 3"/>
    <property type="match status" value="1"/>
</dbReference>
<dbReference type="EMBL" id="ONZQ02000004">
    <property type="protein sequence ID" value="SPO00859.1"/>
    <property type="molecule type" value="Genomic_DNA"/>
</dbReference>
<evidence type="ECO:0000313" key="2">
    <source>
        <dbReference type="EMBL" id="SPO00859.1"/>
    </source>
</evidence>